<keyword evidence="2" id="KW-1133">Transmembrane helix</keyword>
<dbReference type="Proteomes" id="UP000306628">
    <property type="component" value="Unassembled WGS sequence"/>
</dbReference>
<dbReference type="OrthoDB" id="3543164at2"/>
<keyword evidence="4" id="KW-1185">Reference proteome</keyword>
<feature type="region of interest" description="Disordered" evidence="1">
    <location>
        <begin position="102"/>
        <end position="130"/>
    </location>
</feature>
<evidence type="ECO:0000256" key="1">
    <source>
        <dbReference type="SAM" id="MobiDB-lite"/>
    </source>
</evidence>
<evidence type="ECO:0000313" key="4">
    <source>
        <dbReference type="Proteomes" id="UP000306628"/>
    </source>
</evidence>
<keyword evidence="2" id="KW-0812">Transmembrane</keyword>
<proteinExistence type="predicted"/>
<keyword evidence="2" id="KW-0472">Membrane</keyword>
<protein>
    <recommendedName>
        <fullName evidence="5">DUF4118 domain-containing protein</fullName>
    </recommendedName>
</protein>
<feature type="transmembrane region" description="Helical" evidence="2">
    <location>
        <begin position="7"/>
        <end position="28"/>
    </location>
</feature>
<evidence type="ECO:0000256" key="2">
    <source>
        <dbReference type="SAM" id="Phobius"/>
    </source>
</evidence>
<gene>
    <name evidence="3" type="ORF">ETD85_17190</name>
</gene>
<comment type="caution">
    <text evidence="3">The sequence shown here is derived from an EMBL/GenBank/DDBJ whole genome shotgun (WGS) entry which is preliminary data.</text>
</comment>
<dbReference type="RefSeq" id="WP_138690725.1">
    <property type="nucleotide sequence ID" value="NZ_JBHSAZ010000025.1"/>
</dbReference>
<name>A0A5S4GNE3_9ACTN</name>
<sequence>MRVRRPLEFLIPGGFGLSVLACAAVALTLPAPEVVPRAVVMGAVVAAYALWSRSVLAGLATGVMAWCFTTGFLVNAAGELTFTPGDLVRLTAFLALGLGGGVPRAARARRRRTSRQPGQALSRTPVADAS</sequence>
<feature type="transmembrane region" description="Helical" evidence="2">
    <location>
        <begin position="34"/>
        <end position="51"/>
    </location>
</feature>
<evidence type="ECO:0008006" key="5">
    <source>
        <dbReference type="Google" id="ProtNLM"/>
    </source>
</evidence>
<reference evidence="3 4" key="1">
    <citation type="submission" date="2019-05" db="EMBL/GenBank/DDBJ databases">
        <title>Draft genome sequence of Nonomuraea zeae DSM 100528.</title>
        <authorList>
            <person name="Saricaoglu S."/>
            <person name="Isik K."/>
        </authorList>
    </citation>
    <scope>NUCLEOTIDE SEQUENCE [LARGE SCALE GENOMIC DNA]</scope>
    <source>
        <strain evidence="3 4">DSM 100528</strain>
    </source>
</reference>
<feature type="transmembrane region" description="Helical" evidence="2">
    <location>
        <begin position="87"/>
        <end position="106"/>
    </location>
</feature>
<evidence type="ECO:0000313" key="3">
    <source>
        <dbReference type="EMBL" id="TMR34302.1"/>
    </source>
</evidence>
<feature type="transmembrane region" description="Helical" evidence="2">
    <location>
        <begin position="56"/>
        <end position="75"/>
    </location>
</feature>
<dbReference type="EMBL" id="VCKX01000046">
    <property type="protein sequence ID" value="TMR34302.1"/>
    <property type="molecule type" value="Genomic_DNA"/>
</dbReference>
<organism evidence="3 4">
    <name type="scientific">Nonomuraea zeae</name>
    <dbReference type="NCBI Taxonomy" id="1642303"/>
    <lineage>
        <taxon>Bacteria</taxon>
        <taxon>Bacillati</taxon>
        <taxon>Actinomycetota</taxon>
        <taxon>Actinomycetes</taxon>
        <taxon>Streptosporangiales</taxon>
        <taxon>Streptosporangiaceae</taxon>
        <taxon>Nonomuraea</taxon>
    </lineage>
</organism>
<accession>A0A5S4GNE3</accession>
<dbReference type="AlphaFoldDB" id="A0A5S4GNE3"/>
<dbReference type="PROSITE" id="PS51257">
    <property type="entry name" value="PROKAR_LIPOPROTEIN"/>
    <property type="match status" value="1"/>
</dbReference>